<keyword evidence="2" id="KW-0067">ATP-binding</keyword>
<evidence type="ECO:0000256" key="2">
    <source>
        <dbReference type="ARBA" id="ARBA00022840"/>
    </source>
</evidence>
<sequence>MVDKLHRLDLLSFTASPSVYYNMGVNGNIRARRSMMEHFQRLLGHMMRARFPFIHVLSWEEGRALETIKFVAENSELIKTKRQVFTWSLLHADGKYDRCTDSPAKDLLSFLSHIEQSTVPSVFVIMDIHYFFTDNSVVHELVRGLKMIQPYVKRAKEPINIIFLSATAVFPRELEKEVSVIDFPLPSRNEIEQVLDSMIEANEQMAGIQIDLDADDKERLVQAALGLTLGEAENAYALAMVKDGRLSKDDVDIVLEEKRQIIKRSNLLEYIGAGIQLDEVGGLDQLKSWLGKRNGSWSEQAVQYGLTAPKGVLLTGVPGCGKSLVAKAVSSLWKLPLLRLDVGKLFGMWIGTSEANIRSAIQTAEAIAPCVLWIDEIEKGFRGVNSSGDSGAASRVFGTFLTWMQEKTKMVFVIATANDISNLPPEMMRKGRFDEIFFVDLPNREERKQIVRLHLHKRLKRQVEPSIVQEIVEQTEGFSGAELEQVIVSGFFEAFAERRVVVLDDILLAIRSTVPLSVTQAERIQQLRSWAEMRAIPATSKENLVQITRPGSFR</sequence>
<keyword evidence="7" id="KW-1185">Reference proteome</keyword>
<dbReference type="InterPro" id="IPR052381">
    <property type="entry name" value="AAA_domain_protein"/>
</dbReference>
<dbReference type="Proteomes" id="UP000282311">
    <property type="component" value="Unassembled WGS sequence"/>
</dbReference>
<evidence type="ECO:0000313" key="7">
    <source>
        <dbReference type="Proteomes" id="UP000282311"/>
    </source>
</evidence>
<evidence type="ECO:0000256" key="3">
    <source>
        <dbReference type="ARBA" id="ARBA00038088"/>
    </source>
</evidence>
<evidence type="ECO:0000259" key="5">
    <source>
        <dbReference type="SMART" id="SM00382"/>
    </source>
</evidence>
<evidence type="ECO:0000256" key="1">
    <source>
        <dbReference type="ARBA" id="ARBA00022741"/>
    </source>
</evidence>
<evidence type="ECO:0000313" key="6">
    <source>
        <dbReference type="EMBL" id="RKN66032.1"/>
    </source>
</evidence>
<dbReference type="SUPFAM" id="SSF52540">
    <property type="entry name" value="P-loop containing nucleoside triphosphate hydrolases"/>
    <property type="match status" value="2"/>
</dbReference>
<dbReference type="Pfam" id="PF00004">
    <property type="entry name" value="AAA"/>
    <property type="match status" value="1"/>
</dbReference>
<organism evidence="6 7">
    <name type="scientific">Paenibacillus ginsengarvi</name>
    <dbReference type="NCBI Taxonomy" id="400777"/>
    <lineage>
        <taxon>Bacteria</taxon>
        <taxon>Bacillati</taxon>
        <taxon>Bacillota</taxon>
        <taxon>Bacilli</taxon>
        <taxon>Bacillales</taxon>
        <taxon>Paenibacillaceae</taxon>
        <taxon>Paenibacillus</taxon>
    </lineage>
</organism>
<dbReference type="PANTHER" id="PTHR42960:SF1">
    <property type="entry name" value="YCF46 PROTEIN"/>
    <property type="match status" value="1"/>
</dbReference>
<dbReference type="AlphaFoldDB" id="A0A3B0B0B8"/>
<dbReference type="EMBL" id="RBAH01000035">
    <property type="protein sequence ID" value="RKN66032.1"/>
    <property type="molecule type" value="Genomic_DNA"/>
</dbReference>
<dbReference type="SMART" id="SM00382">
    <property type="entry name" value="AAA"/>
    <property type="match status" value="1"/>
</dbReference>
<dbReference type="InterPro" id="IPR003593">
    <property type="entry name" value="AAA+_ATPase"/>
</dbReference>
<dbReference type="Gene3D" id="1.10.8.60">
    <property type="match status" value="1"/>
</dbReference>
<dbReference type="GO" id="GO:0005524">
    <property type="term" value="F:ATP binding"/>
    <property type="evidence" value="ECO:0007669"/>
    <property type="project" value="UniProtKB-KW"/>
</dbReference>
<comment type="similarity">
    <text evidence="3">Belongs to the AAA ATPase family. Highly divergent.</text>
</comment>
<dbReference type="PANTHER" id="PTHR42960">
    <property type="entry name" value="YCF46 PROTEIN"/>
    <property type="match status" value="1"/>
</dbReference>
<feature type="domain" description="AAA+ ATPase" evidence="5">
    <location>
        <begin position="308"/>
        <end position="443"/>
    </location>
</feature>
<name>A0A3B0B0B8_9BACL</name>
<keyword evidence="1" id="KW-0547">Nucleotide-binding</keyword>
<comment type="caution">
    <text evidence="6">The sequence shown here is derived from an EMBL/GenBank/DDBJ whole genome shotgun (WGS) entry which is preliminary data.</text>
</comment>
<gene>
    <name evidence="6" type="ORF">D7M11_31655</name>
</gene>
<reference evidence="6 7" key="1">
    <citation type="journal article" date="2007" name="Int. J. Syst. Evol. Microbiol.">
        <title>Paenibacillus ginsengarvi sp. nov., isolated from soil from ginseng cultivation.</title>
        <authorList>
            <person name="Yoon M.H."/>
            <person name="Ten L.N."/>
            <person name="Im W.T."/>
        </authorList>
    </citation>
    <scope>NUCLEOTIDE SEQUENCE [LARGE SCALE GENOMIC DNA]</scope>
    <source>
        <strain evidence="6 7">KCTC 13059</strain>
    </source>
</reference>
<accession>A0A3B0B0B8</accession>
<evidence type="ECO:0000256" key="4">
    <source>
        <dbReference type="ARBA" id="ARBA00040480"/>
    </source>
</evidence>
<dbReference type="InterPro" id="IPR027417">
    <property type="entry name" value="P-loop_NTPase"/>
</dbReference>
<protein>
    <recommendedName>
        <fullName evidence="4">Uncharacterized AAA domain-containing protein ycf46</fullName>
    </recommendedName>
</protein>
<dbReference type="GO" id="GO:0016887">
    <property type="term" value="F:ATP hydrolysis activity"/>
    <property type="evidence" value="ECO:0007669"/>
    <property type="project" value="InterPro"/>
</dbReference>
<dbReference type="InterPro" id="IPR003959">
    <property type="entry name" value="ATPase_AAA_core"/>
</dbReference>
<proteinExistence type="inferred from homology"/>
<dbReference type="CDD" id="cd19507">
    <property type="entry name" value="RecA-like_Ycf46-like"/>
    <property type="match status" value="1"/>
</dbReference>
<dbReference type="Gene3D" id="3.40.50.300">
    <property type="entry name" value="P-loop containing nucleotide triphosphate hydrolases"/>
    <property type="match status" value="1"/>
</dbReference>